<dbReference type="Gene3D" id="1.10.10.60">
    <property type="entry name" value="Homeodomain-like"/>
    <property type="match status" value="2"/>
</dbReference>
<feature type="domain" description="HTH araC/xylS-type" evidence="4">
    <location>
        <begin position="184"/>
        <end position="281"/>
    </location>
</feature>
<dbReference type="Proteomes" id="UP000806528">
    <property type="component" value="Unassembled WGS sequence"/>
</dbReference>
<keyword evidence="1" id="KW-0805">Transcription regulation</keyword>
<dbReference type="PROSITE" id="PS01124">
    <property type="entry name" value="HTH_ARAC_FAMILY_2"/>
    <property type="match status" value="1"/>
</dbReference>
<dbReference type="InterPro" id="IPR018060">
    <property type="entry name" value="HTH_AraC"/>
</dbReference>
<dbReference type="InterPro" id="IPR009057">
    <property type="entry name" value="Homeodomain-like_sf"/>
</dbReference>
<dbReference type="Pfam" id="PF02311">
    <property type="entry name" value="AraC_binding"/>
    <property type="match status" value="1"/>
</dbReference>
<protein>
    <submittedName>
        <fullName evidence="5">AraC family transcriptional regulator</fullName>
    </submittedName>
</protein>
<sequence length="285" mass="31099">MDLPQHVHPELAEPGRERARYWRFPGLPGTELLTARFVTTSFTRHSHETYTFGVITGGVEEWSHARGRSRVGPGGLAVVEPGEVHTGHAGVPQGWAYRVFYPSVEVVSGIARELGMQGTPAFTGSGIHAPAVARLLARAHLEAEAGDTLAASSLTRQGIALLLSEHGRERTREGRAHRARPEVDRARQELVTRLVDPPSLEELAAATGLSPFALTRAFRSVYGLPPHAYLNQTRVGRARELLRAGRRPGEVAAEVGFADQSHLTRHFRRHLGVPPAAYRRDVAGP</sequence>
<dbReference type="SUPFAM" id="SSF51215">
    <property type="entry name" value="Regulatory protein AraC"/>
    <property type="match status" value="1"/>
</dbReference>
<evidence type="ECO:0000256" key="3">
    <source>
        <dbReference type="ARBA" id="ARBA00023163"/>
    </source>
</evidence>
<keyword evidence="6" id="KW-1185">Reference proteome</keyword>
<dbReference type="PANTHER" id="PTHR46796">
    <property type="entry name" value="HTH-TYPE TRANSCRIPTIONAL ACTIVATOR RHAS-RELATED"/>
    <property type="match status" value="1"/>
</dbReference>
<dbReference type="SUPFAM" id="SSF46689">
    <property type="entry name" value="Homeodomain-like"/>
    <property type="match status" value="2"/>
</dbReference>
<keyword evidence="2" id="KW-0238">DNA-binding</keyword>
<dbReference type="SMART" id="SM00342">
    <property type="entry name" value="HTH_ARAC"/>
    <property type="match status" value="1"/>
</dbReference>
<evidence type="ECO:0000259" key="4">
    <source>
        <dbReference type="PROSITE" id="PS01124"/>
    </source>
</evidence>
<dbReference type="RefSeq" id="WP_193119985.1">
    <property type="nucleotide sequence ID" value="NZ_JADBGI010000001.1"/>
</dbReference>
<proteinExistence type="predicted"/>
<dbReference type="InterPro" id="IPR037923">
    <property type="entry name" value="HTH-like"/>
</dbReference>
<comment type="caution">
    <text evidence="5">The sequence shown here is derived from an EMBL/GenBank/DDBJ whole genome shotgun (WGS) entry which is preliminary data.</text>
</comment>
<dbReference type="InterPro" id="IPR050204">
    <property type="entry name" value="AraC_XylS_family_regulators"/>
</dbReference>
<keyword evidence="3" id="KW-0804">Transcription</keyword>
<dbReference type="InterPro" id="IPR003313">
    <property type="entry name" value="AraC-bd"/>
</dbReference>
<evidence type="ECO:0000256" key="1">
    <source>
        <dbReference type="ARBA" id="ARBA00023015"/>
    </source>
</evidence>
<name>A0ABR9P0H1_9ACTN</name>
<organism evidence="5 6">
    <name type="scientific">Nocardiopsis coralli</name>
    <dbReference type="NCBI Taxonomy" id="2772213"/>
    <lineage>
        <taxon>Bacteria</taxon>
        <taxon>Bacillati</taxon>
        <taxon>Actinomycetota</taxon>
        <taxon>Actinomycetes</taxon>
        <taxon>Streptosporangiales</taxon>
        <taxon>Nocardiopsidaceae</taxon>
        <taxon>Nocardiopsis</taxon>
    </lineage>
</organism>
<evidence type="ECO:0000313" key="5">
    <source>
        <dbReference type="EMBL" id="MBE2997333.1"/>
    </source>
</evidence>
<dbReference type="Pfam" id="PF12833">
    <property type="entry name" value="HTH_18"/>
    <property type="match status" value="1"/>
</dbReference>
<dbReference type="EMBL" id="JADBGI010000001">
    <property type="protein sequence ID" value="MBE2997333.1"/>
    <property type="molecule type" value="Genomic_DNA"/>
</dbReference>
<evidence type="ECO:0000313" key="6">
    <source>
        <dbReference type="Proteomes" id="UP000806528"/>
    </source>
</evidence>
<reference evidence="5 6" key="1">
    <citation type="submission" date="2020-09" db="EMBL/GenBank/DDBJ databases">
        <title>Diversity and distribution of actinomycetes associated with coral in the coast of Hainan.</title>
        <authorList>
            <person name="Li F."/>
        </authorList>
    </citation>
    <scope>NUCLEOTIDE SEQUENCE [LARGE SCALE GENOMIC DNA]</scope>
    <source>
        <strain evidence="5 6">HNM0947</strain>
    </source>
</reference>
<dbReference type="PANTHER" id="PTHR46796:SF2">
    <property type="entry name" value="TRANSCRIPTIONAL REGULATORY PROTEIN"/>
    <property type="match status" value="1"/>
</dbReference>
<accession>A0ABR9P0H1</accession>
<evidence type="ECO:0000256" key="2">
    <source>
        <dbReference type="ARBA" id="ARBA00023125"/>
    </source>
</evidence>
<gene>
    <name evidence="5" type="ORF">IDM40_01255</name>
</gene>